<name>A0A1E3PUA0_LIPST</name>
<proteinExistence type="predicted"/>
<dbReference type="OrthoDB" id="419598at2759"/>
<sequence>MKHVKAYLETKTSVKGVHILVGGFMEAIFSARFGVEGTSYENAAEYTAAVAWIAVPHRSWMCYVDCRVWILITFSCR</sequence>
<evidence type="ECO:0000313" key="1">
    <source>
        <dbReference type="EMBL" id="ODQ68900.1"/>
    </source>
</evidence>
<keyword evidence="2" id="KW-1185">Reference proteome</keyword>
<organism evidence="1 2">
    <name type="scientific">Lipomyces starkeyi NRRL Y-11557</name>
    <dbReference type="NCBI Taxonomy" id="675824"/>
    <lineage>
        <taxon>Eukaryota</taxon>
        <taxon>Fungi</taxon>
        <taxon>Dikarya</taxon>
        <taxon>Ascomycota</taxon>
        <taxon>Saccharomycotina</taxon>
        <taxon>Lipomycetes</taxon>
        <taxon>Lipomycetales</taxon>
        <taxon>Lipomycetaceae</taxon>
        <taxon>Lipomyces</taxon>
    </lineage>
</organism>
<dbReference type="EMBL" id="KV454308">
    <property type="protein sequence ID" value="ODQ68900.1"/>
    <property type="molecule type" value="Genomic_DNA"/>
</dbReference>
<protein>
    <submittedName>
        <fullName evidence="1">Uncharacterized protein</fullName>
    </submittedName>
</protein>
<reference evidence="1 2" key="1">
    <citation type="journal article" date="2016" name="Proc. Natl. Acad. Sci. U.S.A.">
        <title>Comparative genomics of biotechnologically important yeasts.</title>
        <authorList>
            <person name="Riley R."/>
            <person name="Haridas S."/>
            <person name="Wolfe K.H."/>
            <person name="Lopes M.R."/>
            <person name="Hittinger C.T."/>
            <person name="Goeker M."/>
            <person name="Salamov A.A."/>
            <person name="Wisecaver J.H."/>
            <person name="Long T.M."/>
            <person name="Calvey C.H."/>
            <person name="Aerts A.L."/>
            <person name="Barry K.W."/>
            <person name="Choi C."/>
            <person name="Clum A."/>
            <person name="Coughlan A.Y."/>
            <person name="Deshpande S."/>
            <person name="Douglass A.P."/>
            <person name="Hanson S.J."/>
            <person name="Klenk H.-P."/>
            <person name="LaButti K.M."/>
            <person name="Lapidus A."/>
            <person name="Lindquist E.A."/>
            <person name="Lipzen A.M."/>
            <person name="Meier-Kolthoff J.P."/>
            <person name="Ohm R.A."/>
            <person name="Otillar R.P."/>
            <person name="Pangilinan J.L."/>
            <person name="Peng Y."/>
            <person name="Rokas A."/>
            <person name="Rosa C.A."/>
            <person name="Scheuner C."/>
            <person name="Sibirny A.A."/>
            <person name="Slot J.C."/>
            <person name="Stielow J.B."/>
            <person name="Sun H."/>
            <person name="Kurtzman C.P."/>
            <person name="Blackwell M."/>
            <person name="Grigoriev I.V."/>
            <person name="Jeffries T.W."/>
        </authorList>
    </citation>
    <scope>NUCLEOTIDE SEQUENCE [LARGE SCALE GENOMIC DNA]</scope>
    <source>
        <strain evidence="1 2">NRRL Y-11557</strain>
    </source>
</reference>
<gene>
    <name evidence="1" type="ORF">LIPSTDRAFT_121048</name>
</gene>
<dbReference type="AlphaFoldDB" id="A0A1E3PUA0"/>
<dbReference type="Proteomes" id="UP000094385">
    <property type="component" value="Unassembled WGS sequence"/>
</dbReference>
<evidence type="ECO:0000313" key="2">
    <source>
        <dbReference type="Proteomes" id="UP000094385"/>
    </source>
</evidence>
<dbReference type="STRING" id="675824.A0A1E3PUA0"/>
<accession>A0A1E3PUA0</accession>